<dbReference type="InterPro" id="IPR036188">
    <property type="entry name" value="FAD/NAD-bd_sf"/>
</dbReference>
<accession>W9NWL0</accession>
<keyword evidence="3 5" id="KW-0285">Flavoprotein</keyword>
<dbReference type="GO" id="GO:0016614">
    <property type="term" value="F:oxidoreductase activity, acting on CH-OH group of donors"/>
    <property type="evidence" value="ECO:0007669"/>
    <property type="project" value="InterPro"/>
</dbReference>
<dbReference type="Pfam" id="PF05199">
    <property type="entry name" value="GMC_oxred_C"/>
    <property type="match status" value="1"/>
</dbReference>
<evidence type="ECO:0000256" key="3">
    <source>
        <dbReference type="ARBA" id="ARBA00022630"/>
    </source>
</evidence>
<evidence type="ECO:0000313" key="7">
    <source>
        <dbReference type="EMBL" id="EXA37183.1"/>
    </source>
</evidence>
<dbReference type="EMBL" id="JH650975">
    <property type="protein sequence ID" value="EXA37183.1"/>
    <property type="molecule type" value="Genomic_DNA"/>
</dbReference>
<reference evidence="7" key="1">
    <citation type="submission" date="2011-10" db="EMBL/GenBank/DDBJ databases">
        <title>The Genome Sequence of Fusarium oxysporum HDV247.</title>
        <authorList>
            <consortium name="The Broad Institute Genome Sequencing Platform"/>
            <person name="Ma L.-J."/>
            <person name="Gale L.R."/>
            <person name="Schwartz D.C."/>
            <person name="Zhou S."/>
            <person name="Corby-Kistler H."/>
            <person name="Young S.K."/>
            <person name="Zeng Q."/>
            <person name="Gargeya S."/>
            <person name="Fitzgerald M."/>
            <person name="Haas B."/>
            <person name="Abouelleil A."/>
            <person name="Alvarado L."/>
            <person name="Arachchi H.M."/>
            <person name="Berlin A."/>
            <person name="Brown A."/>
            <person name="Chapman S.B."/>
            <person name="Chen Z."/>
            <person name="Dunbar C."/>
            <person name="Freedman E."/>
            <person name="Gearin G."/>
            <person name="Goldberg J."/>
            <person name="Griggs A."/>
            <person name="Gujja S."/>
            <person name="Heiman D."/>
            <person name="Howarth C."/>
            <person name="Larson L."/>
            <person name="Lui A."/>
            <person name="MacDonald P.J.P."/>
            <person name="Montmayeur A."/>
            <person name="Murphy C."/>
            <person name="Neiman D."/>
            <person name="Pearson M."/>
            <person name="Priest M."/>
            <person name="Roberts A."/>
            <person name="Saif S."/>
            <person name="Shea T."/>
            <person name="Shenoy N."/>
            <person name="Sisk P."/>
            <person name="Stolte C."/>
            <person name="Sykes S."/>
            <person name="Wortman J."/>
            <person name="Nusbaum C."/>
            <person name="Birren B."/>
        </authorList>
    </citation>
    <scope>NUCLEOTIDE SEQUENCE [LARGE SCALE GENOMIC DNA]</scope>
    <source>
        <strain evidence="7">HDV247</strain>
    </source>
</reference>
<comment type="cofactor">
    <cofactor evidence="1">
        <name>FAD</name>
        <dbReference type="ChEBI" id="CHEBI:57692"/>
    </cofactor>
</comment>
<dbReference type="InterPro" id="IPR000172">
    <property type="entry name" value="GMC_OxRdtase_N"/>
</dbReference>
<dbReference type="Pfam" id="PF00732">
    <property type="entry name" value="GMC_oxred_N"/>
    <property type="match status" value="1"/>
</dbReference>
<dbReference type="PIRSF" id="PIRSF000137">
    <property type="entry name" value="Alcohol_oxidase"/>
    <property type="match status" value="1"/>
</dbReference>
<evidence type="ECO:0000259" key="6">
    <source>
        <dbReference type="PROSITE" id="PS00623"/>
    </source>
</evidence>
<name>W9NWL0_FUSOX</name>
<evidence type="ECO:0000256" key="4">
    <source>
        <dbReference type="ARBA" id="ARBA00022827"/>
    </source>
</evidence>
<dbReference type="SUPFAM" id="SSF51905">
    <property type="entry name" value="FAD/NAD(P)-binding domain"/>
    <property type="match status" value="1"/>
</dbReference>
<dbReference type="PROSITE" id="PS00623">
    <property type="entry name" value="GMC_OXRED_1"/>
    <property type="match status" value="1"/>
</dbReference>
<dbReference type="PANTHER" id="PTHR11552">
    <property type="entry name" value="GLUCOSE-METHANOL-CHOLINE GMC OXIDOREDUCTASE"/>
    <property type="match status" value="1"/>
</dbReference>
<comment type="similarity">
    <text evidence="2 5">Belongs to the GMC oxidoreductase family.</text>
</comment>
<dbReference type="PANTHER" id="PTHR11552:SF147">
    <property type="entry name" value="CHOLINE DEHYDROGENASE, MITOCHONDRIAL"/>
    <property type="match status" value="1"/>
</dbReference>
<dbReference type="InterPro" id="IPR007867">
    <property type="entry name" value="GMC_OxRtase_C"/>
</dbReference>
<evidence type="ECO:0000256" key="2">
    <source>
        <dbReference type="ARBA" id="ARBA00010790"/>
    </source>
</evidence>
<feature type="domain" description="Glucose-methanol-choline oxidoreductase N-terminal" evidence="6">
    <location>
        <begin position="89"/>
        <end position="112"/>
    </location>
</feature>
<dbReference type="HOGENOM" id="CLU_002865_7_1_1"/>
<protein>
    <recommendedName>
        <fullName evidence="6">Glucose-methanol-choline oxidoreductase N-terminal domain-containing protein</fullName>
    </recommendedName>
</protein>
<dbReference type="GO" id="GO:0050660">
    <property type="term" value="F:flavin adenine dinucleotide binding"/>
    <property type="evidence" value="ECO:0007669"/>
    <property type="project" value="InterPro"/>
</dbReference>
<reference evidence="7" key="2">
    <citation type="submission" date="2012-05" db="EMBL/GenBank/DDBJ databases">
        <title>Annotation of the Genome Sequence of Fusarium oxysporum HDV247.</title>
        <authorList>
            <consortium name="The Broad Institute Genomics Platform"/>
            <person name="Ma L.-J."/>
            <person name="Corby-Kistler H."/>
            <person name="Broz K."/>
            <person name="Gale L.R."/>
            <person name="Jonkers W."/>
            <person name="O'Donnell K."/>
            <person name="Ploetz R."/>
            <person name="Steinberg C."/>
            <person name="Schwartz D.C."/>
            <person name="VanEtten H."/>
            <person name="Zhou S."/>
            <person name="Young S.K."/>
            <person name="Zeng Q."/>
            <person name="Gargeya S."/>
            <person name="Fitzgerald M."/>
            <person name="Abouelleil A."/>
            <person name="Alvarado L."/>
            <person name="Chapman S.B."/>
            <person name="Gainer-Dewar J."/>
            <person name="Goldberg J."/>
            <person name="Griggs A."/>
            <person name="Gujja S."/>
            <person name="Hansen M."/>
            <person name="Howarth C."/>
            <person name="Imamovic A."/>
            <person name="Ireland A."/>
            <person name="Larimer J."/>
            <person name="McCowan C."/>
            <person name="Murphy C."/>
            <person name="Pearson M."/>
            <person name="Poon T.W."/>
            <person name="Priest M."/>
            <person name="Roberts A."/>
            <person name="Saif S."/>
            <person name="Shea T."/>
            <person name="Sykes S."/>
            <person name="Wortman J."/>
            <person name="Nusbaum C."/>
            <person name="Birren B."/>
        </authorList>
    </citation>
    <scope>NUCLEOTIDE SEQUENCE</scope>
    <source>
        <strain evidence="7">HDV247</strain>
    </source>
</reference>
<sequence length="439" mass="48938">MAVKNGAYFDFIVIGGGTAGNIVAARLAENPHARILVVEAGIGTSKDNEEIRTPGLAMDIRGSKYDWAYKTTMIKRDDYERIEKPNTRGKALGGSSSLNYFSWVPGSKGTFDMWEEYGGKEWTWEPLVPYLRKSVTYHDDAGLYAPELKNIGAGGPIPIAHAELMPEMKPFRELLTKAWKSTGEPVSENIFDGTMRGLVHSVNTIYKGRRSGSFLAVADKPNITIFPESPEYRAAKAANDGLDPFCPYGQPHFELDFIPLFGSAFQWHFPHPNKGSYMTIMVDLVRPVSEGGEVTLNSSDPLQQANINLNYFNNDLDIIAMREGIRFSYDVLKNGEGFKDIVEDEYPWDMPLHDDEAMKRTVLDRSQTSFHPCGTARLAKSIEEGVVNPSLQVHGIKNLRVIDASVIPVIPDCRIQNSVYMVAEKGADAIKRDHADLYH</sequence>
<proteinExistence type="inferred from homology"/>
<dbReference type="OrthoDB" id="269227at2759"/>
<gene>
    <name evidence="7" type="ORF">FOVG_11469</name>
</gene>
<dbReference type="AlphaFoldDB" id="W9NWL0"/>
<dbReference type="Proteomes" id="UP000030751">
    <property type="component" value="Unassembled WGS sequence"/>
</dbReference>
<dbReference type="SUPFAM" id="SSF54373">
    <property type="entry name" value="FAD-linked reductases, C-terminal domain"/>
    <property type="match status" value="1"/>
</dbReference>
<evidence type="ECO:0000256" key="1">
    <source>
        <dbReference type="ARBA" id="ARBA00001974"/>
    </source>
</evidence>
<evidence type="ECO:0000256" key="5">
    <source>
        <dbReference type="RuleBase" id="RU003968"/>
    </source>
</evidence>
<organism evidence="7">
    <name type="scientific">Fusarium oxysporum f. sp. pisi HDV247</name>
    <dbReference type="NCBI Taxonomy" id="1080344"/>
    <lineage>
        <taxon>Eukaryota</taxon>
        <taxon>Fungi</taxon>
        <taxon>Dikarya</taxon>
        <taxon>Ascomycota</taxon>
        <taxon>Pezizomycotina</taxon>
        <taxon>Sordariomycetes</taxon>
        <taxon>Hypocreomycetidae</taxon>
        <taxon>Hypocreales</taxon>
        <taxon>Nectriaceae</taxon>
        <taxon>Fusarium</taxon>
        <taxon>Fusarium oxysporum species complex</taxon>
    </lineage>
</organism>
<keyword evidence="4 5" id="KW-0274">FAD</keyword>
<dbReference type="InterPro" id="IPR012132">
    <property type="entry name" value="GMC_OxRdtase"/>
</dbReference>
<dbReference type="Gene3D" id="3.30.560.10">
    <property type="entry name" value="Glucose Oxidase, domain 3"/>
    <property type="match status" value="3"/>
</dbReference>